<sequence length="245" mass="29473">MKIQEQLFALQDKEYRDFQSKLVPGIDRETIIGIRIPAMRKLAKSYAKEQESREFLQCLPHTYYDENILHALLVSDINDYQECVEAVDRFLPFVDNWAVCDIFSPRVFRKNREDLIGRIRKWSASREPYTCRFGMKMLMTHFLEGDFREEYLEIPAAVHSDEYYVNMMTAWFFATALARQWEKTIPYIEEKRLDRWIQNKTIQKARESYRITDEQKEYLKKFKIKCQKCNAILKNDGQYSILKKK</sequence>
<dbReference type="RefSeq" id="WP_262575804.1">
    <property type="nucleotide sequence ID" value="NZ_JAOQKJ010000017.1"/>
</dbReference>
<dbReference type="Proteomes" id="UP001652432">
    <property type="component" value="Unassembled WGS sequence"/>
</dbReference>
<dbReference type="PANTHER" id="PTHR34070">
    <property type="entry name" value="ARMADILLO-TYPE FOLD"/>
    <property type="match status" value="1"/>
</dbReference>
<organism evidence="1 2">
    <name type="scientific">Suilimivivens aceti</name>
    <dbReference type="NCBI Taxonomy" id="2981774"/>
    <lineage>
        <taxon>Bacteria</taxon>
        <taxon>Bacillati</taxon>
        <taxon>Bacillota</taxon>
        <taxon>Clostridia</taxon>
        <taxon>Lachnospirales</taxon>
        <taxon>Lachnospiraceae</taxon>
        <taxon>Suilimivivens</taxon>
    </lineage>
</organism>
<proteinExistence type="predicted"/>
<evidence type="ECO:0000313" key="2">
    <source>
        <dbReference type="Proteomes" id="UP001652432"/>
    </source>
</evidence>
<keyword evidence="2" id="KW-1185">Reference proteome</keyword>
<evidence type="ECO:0000313" key="1">
    <source>
        <dbReference type="EMBL" id="MCU6745768.1"/>
    </source>
</evidence>
<name>A0ABT2T679_9FIRM</name>
<reference evidence="1 2" key="1">
    <citation type="journal article" date="2021" name="ISME Commun">
        <title>Automated analysis of genomic sequences facilitates high-throughput and comprehensive description of bacteria.</title>
        <authorList>
            <person name="Hitch T.C.A."/>
        </authorList>
    </citation>
    <scope>NUCLEOTIDE SEQUENCE [LARGE SCALE GENOMIC DNA]</scope>
    <source>
        <strain evidence="1 2">Sanger_18</strain>
    </source>
</reference>
<dbReference type="SUPFAM" id="SSF48371">
    <property type="entry name" value="ARM repeat"/>
    <property type="match status" value="1"/>
</dbReference>
<dbReference type="CDD" id="cd06561">
    <property type="entry name" value="AlkD_like"/>
    <property type="match status" value="1"/>
</dbReference>
<dbReference type="InterPro" id="IPR016024">
    <property type="entry name" value="ARM-type_fold"/>
</dbReference>
<dbReference type="Pfam" id="PF08713">
    <property type="entry name" value="DNA_alkylation"/>
    <property type="match status" value="1"/>
</dbReference>
<dbReference type="InterPro" id="IPR014825">
    <property type="entry name" value="DNA_alkylation"/>
</dbReference>
<dbReference type="EMBL" id="JAOQKJ010000017">
    <property type="protein sequence ID" value="MCU6745768.1"/>
    <property type="molecule type" value="Genomic_DNA"/>
</dbReference>
<accession>A0ABT2T679</accession>
<dbReference type="Gene3D" id="1.25.10.90">
    <property type="match status" value="1"/>
</dbReference>
<protein>
    <submittedName>
        <fullName evidence="1">DNA alkylation repair protein</fullName>
    </submittedName>
</protein>
<gene>
    <name evidence="1" type="ORF">OCV77_14930</name>
</gene>
<dbReference type="PANTHER" id="PTHR34070:SF1">
    <property type="entry name" value="DNA ALKYLATION REPAIR PROTEIN"/>
    <property type="match status" value="1"/>
</dbReference>
<comment type="caution">
    <text evidence="1">The sequence shown here is derived from an EMBL/GenBank/DDBJ whole genome shotgun (WGS) entry which is preliminary data.</text>
</comment>